<feature type="compositionally biased region" description="Basic and acidic residues" evidence="1">
    <location>
        <begin position="12"/>
        <end position="26"/>
    </location>
</feature>
<dbReference type="EMBL" id="CAFZ01000038">
    <property type="protein sequence ID" value="CCA68713.1"/>
    <property type="molecule type" value="Genomic_DNA"/>
</dbReference>
<dbReference type="InParanoid" id="G4TBK9"/>
<feature type="region of interest" description="Disordered" evidence="1">
    <location>
        <begin position="1"/>
        <end position="153"/>
    </location>
</feature>
<accession>G4TBK9</accession>
<organism evidence="2 3">
    <name type="scientific">Serendipita indica (strain DSM 11827)</name>
    <name type="common">Root endophyte fungus</name>
    <name type="synonym">Piriformospora indica</name>
    <dbReference type="NCBI Taxonomy" id="1109443"/>
    <lineage>
        <taxon>Eukaryota</taxon>
        <taxon>Fungi</taxon>
        <taxon>Dikarya</taxon>
        <taxon>Basidiomycota</taxon>
        <taxon>Agaricomycotina</taxon>
        <taxon>Agaricomycetes</taxon>
        <taxon>Sebacinales</taxon>
        <taxon>Serendipitaceae</taxon>
        <taxon>Serendipita</taxon>
    </lineage>
</organism>
<dbReference type="AlphaFoldDB" id="G4TBK9"/>
<evidence type="ECO:0000256" key="1">
    <source>
        <dbReference type="SAM" id="MobiDB-lite"/>
    </source>
</evidence>
<reference evidence="2 3" key="1">
    <citation type="journal article" date="2011" name="PLoS Pathog.">
        <title>Endophytic Life Strategies Decoded by Genome and Transcriptome Analyses of the Mutualistic Root Symbiont Piriformospora indica.</title>
        <authorList>
            <person name="Zuccaro A."/>
            <person name="Lahrmann U."/>
            <person name="Guldener U."/>
            <person name="Langen G."/>
            <person name="Pfiffi S."/>
            <person name="Biedenkopf D."/>
            <person name="Wong P."/>
            <person name="Samans B."/>
            <person name="Grimm C."/>
            <person name="Basiewicz M."/>
            <person name="Murat C."/>
            <person name="Martin F."/>
            <person name="Kogel K.H."/>
        </authorList>
    </citation>
    <scope>NUCLEOTIDE SEQUENCE [LARGE SCALE GENOMIC DNA]</scope>
    <source>
        <strain evidence="2 3">DSM 11827</strain>
    </source>
</reference>
<feature type="compositionally biased region" description="Polar residues" evidence="1">
    <location>
        <begin position="36"/>
        <end position="48"/>
    </location>
</feature>
<protein>
    <submittedName>
        <fullName evidence="2">Uncharacterized protein</fullName>
    </submittedName>
</protein>
<sequence>MSLPERTLNLEAEGRQKYNELRDHILEQTQTKKKPTQSVGAGPSTGTPKSFAKTEGKPQPPKVTTAKAAQAKKAAGSSGTTSKFPQTINLTANSPTSTSPHSFSASFHTQLGGHSLEVPITPDATKGKGPSVPRSNFPPKPTAATASSSASRKRAYSPEIVELASAPQKRAKPSNDAGFEWIEGIYLLSSPSLTERLNVPDDGLELTVRMDSANELFGAFKLHLINGVVRSSADVEPRADGASGKVVWCGHSGLFNPSSDVYPPRESMRGVLRFTQRKRDGKHTLKGNLEDVPDIGKLEFTGERISEGQPVQHLWEDFADMSVDGSQLA</sequence>
<dbReference type="HOGENOM" id="CLU_844987_0_0_1"/>
<evidence type="ECO:0000313" key="2">
    <source>
        <dbReference type="EMBL" id="CCA68713.1"/>
    </source>
</evidence>
<gene>
    <name evidence="2" type="ORF">PIIN_02577</name>
</gene>
<dbReference type="Proteomes" id="UP000007148">
    <property type="component" value="Unassembled WGS sequence"/>
</dbReference>
<feature type="compositionally biased region" description="Low complexity" evidence="1">
    <location>
        <begin position="66"/>
        <end position="75"/>
    </location>
</feature>
<comment type="caution">
    <text evidence="2">The sequence shown here is derived from an EMBL/GenBank/DDBJ whole genome shotgun (WGS) entry which is preliminary data.</text>
</comment>
<proteinExistence type="predicted"/>
<feature type="compositionally biased region" description="Polar residues" evidence="1">
    <location>
        <begin position="77"/>
        <end position="109"/>
    </location>
</feature>
<dbReference type="OrthoDB" id="4121058at2759"/>
<evidence type="ECO:0000313" key="3">
    <source>
        <dbReference type="Proteomes" id="UP000007148"/>
    </source>
</evidence>
<keyword evidence="3" id="KW-1185">Reference proteome</keyword>
<name>G4TBK9_SERID</name>